<feature type="transmembrane region" description="Helical" evidence="1">
    <location>
        <begin position="20"/>
        <end position="43"/>
    </location>
</feature>
<gene>
    <name evidence="3" type="ORF">D0Y96_04100</name>
</gene>
<protein>
    <submittedName>
        <fullName evidence="3">YdcF family protein</fullName>
    </submittedName>
</protein>
<keyword evidence="1" id="KW-0472">Membrane</keyword>
<organism evidence="3 4">
    <name type="scientific">Paracidobacterium acidisoli</name>
    <dbReference type="NCBI Taxonomy" id="2303751"/>
    <lineage>
        <taxon>Bacteria</taxon>
        <taxon>Pseudomonadati</taxon>
        <taxon>Acidobacteriota</taxon>
        <taxon>Terriglobia</taxon>
        <taxon>Terriglobales</taxon>
        <taxon>Acidobacteriaceae</taxon>
        <taxon>Paracidobacterium</taxon>
    </lineage>
</organism>
<proteinExistence type="predicted"/>
<keyword evidence="1" id="KW-0812">Transmembrane</keyword>
<dbReference type="CDD" id="cd06259">
    <property type="entry name" value="YdcF-like"/>
    <property type="match status" value="1"/>
</dbReference>
<evidence type="ECO:0000313" key="4">
    <source>
        <dbReference type="Proteomes" id="UP000264702"/>
    </source>
</evidence>
<evidence type="ECO:0000256" key="1">
    <source>
        <dbReference type="SAM" id="Phobius"/>
    </source>
</evidence>
<keyword evidence="1" id="KW-1133">Transmembrane helix</keyword>
<dbReference type="Proteomes" id="UP000264702">
    <property type="component" value="Unassembled WGS sequence"/>
</dbReference>
<accession>A0A372IS61</accession>
<evidence type="ECO:0000259" key="2">
    <source>
        <dbReference type="Pfam" id="PF02698"/>
    </source>
</evidence>
<dbReference type="InterPro" id="IPR014729">
    <property type="entry name" value="Rossmann-like_a/b/a_fold"/>
</dbReference>
<dbReference type="PANTHER" id="PTHR30336">
    <property type="entry name" value="INNER MEMBRANE PROTEIN, PROBABLE PERMEASE"/>
    <property type="match status" value="1"/>
</dbReference>
<name>A0A372IS61_9BACT</name>
<dbReference type="PANTHER" id="PTHR30336:SF20">
    <property type="entry name" value="DUF218 DOMAIN-CONTAINING PROTEIN"/>
    <property type="match status" value="1"/>
</dbReference>
<dbReference type="Pfam" id="PF02698">
    <property type="entry name" value="DUF218"/>
    <property type="match status" value="1"/>
</dbReference>
<sequence>MILPRTHLRTADRAASPGVAVLASLLRLVGTLAIVAAVAWVGWVESQIHWYARHDEARPANAIAIFGAAEYDGRPSPVLRARLDHGLELYQRGLAPLMITLGGSEPSDQHSEGAVGQDYLLAHGVPESAIIAETQSSNTEESARRLSIIARANRLKSIVVVSDGTHLFRTHAICEKYGLTVYTSPRPVGHSIPLREALRRTTHEVVSYTLWRMHIH</sequence>
<dbReference type="InterPro" id="IPR051599">
    <property type="entry name" value="Cell_Envelope_Assoc"/>
</dbReference>
<dbReference type="OrthoDB" id="9782395at2"/>
<dbReference type="Gene3D" id="3.40.50.620">
    <property type="entry name" value="HUPs"/>
    <property type="match status" value="1"/>
</dbReference>
<comment type="caution">
    <text evidence="3">The sequence shown here is derived from an EMBL/GenBank/DDBJ whole genome shotgun (WGS) entry which is preliminary data.</text>
</comment>
<dbReference type="InterPro" id="IPR003848">
    <property type="entry name" value="DUF218"/>
</dbReference>
<dbReference type="GO" id="GO:0005886">
    <property type="term" value="C:plasma membrane"/>
    <property type="evidence" value="ECO:0007669"/>
    <property type="project" value="TreeGrafter"/>
</dbReference>
<dbReference type="EMBL" id="QVQT01000002">
    <property type="protein sequence ID" value="RFU17353.1"/>
    <property type="molecule type" value="Genomic_DNA"/>
</dbReference>
<evidence type="ECO:0000313" key="3">
    <source>
        <dbReference type="EMBL" id="RFU17353.1"/>
    </source>
</evidence>
<feature type="domain" description="DUF218" evidence="2">
    <location>
        <begin position="62"/>
        <end position="202"/>
    </location>
</feature>
<dbReference type="AlphaFoldDB" id="A0A372IS61"/>
<keyword evidence="4" id="KW-1185">Reference proteome</keyword>
<reference evidence="3 4" key="1">
    <citation type="submission" date="2018-08" db="EMBL/GenBank/DDBJ databases">
        <title>Acidipila sp. 4G-K13, an acidobacterium isolated from forest soil.</title>
        <authorList>
            <person name="Gao Z.-H."/>
            <person name="Qiu L.-H."/>
        </authorList>
    </citation>
    <scope>NUCLEOTIDE SEQUENCE [LARGE SCALE GENOMIC DNA]</scope>
    <source>
        <strain evidence="3 4">4G-K13</strain>
    </source>
</reference>